<evidence type="ECO:0000313" key="2">
    <source>
        <dbReference type="Proteomes" id="UP000078542"/>
    </source>
</evidence>
<gene>
    <name evidence="1" type="ORF">ALC62_09542</name>
</gene>
<keyword evidence="2" id="KW-1185">Reference proteome</keyword>
<protein>
    <submittedName>
        <fullName evidence="1">Uncharacterized protein</fullName>
    </submittedName>
</protein>
<name>A0A195CHL4_9HYME</name>
<evidence type="ECO:0000313" key="1">
    <source>
        <dbReference type="EMBL" id="KYM99921.1"/>
    </source>
</evidence>
<dbReference type="EMBL" id="KQ977791">
    <property type="protein sequence ID" value="KYM99921.1"/>
    <property type="molecule type" value="Genomic_DNA"/>
</dbReference>
<reference evidence="1 2" key="1">
    <citation type="submission" date="2016-03" db="EMBL/GenBank/DDBJ databases">
        <title>Cyphomyrmex costatus WGS genome.</title>
        <authorList>
            <person name="Nygaard S."/>
            <person name="Hu H."/>
            <person name="Boomsma J."/>
            <person name="Zhang G."/>
        </authorList>
    </citation>
    <scope>NUCLEOTIDE SEQUENCE [LARGE SCALE GENOMIC DNA]</scope>
    <source>
        <strain evidence="1">MS0001</strain>
        <tissue evidence="1">Whole body</tissue>
    </source>
</reference>
<accession>A0A195CHL4</accession>
<dbReference type="STRING" id="456900.A0A195CHL4"/>
<organism evidence="1 2">
    <name type="scientific">Cyphomyrmex costatus</name>
    <dbReference type="NCBI Taxonomy" id="456900"/>
    <lineage>
        <taxon>Eukaryota</taxon>
        <taxon>Metazoa</taxon>
        <taxon>Ecdysozoa</taxon>
        <taxon>Arthropoda</taxon>
        <taxon>Hexapoda</taxon>
        <taxon>Insecta</taxon>
        <taxon>Pterygota</taxon>
        <taxon>Neoptera</taxon>
        <taxon>Endopterygota</taxon>
        <taxon>Hymenoptera</taxon>
        <taxon>Apocrita</taxon>
        <taxon>Aculeata</taxon>
        <taxon>Formicoidea</taxon>
        <taxon>Formicidae</taxon>
        <taxon>Myrmicinae</taxon>
        <taxon>Cyphomyrmex</taxon>
    </lineage>
</organism>
<dbReference type="AlphaFoldDB" id="A0A195CHL4"/>
<sequence length="160" mass="18154">MADLKSPPFSDIKRPEEVVAMTMNDSLKFAVLIGLLEVEQMSNREILDTVQHLVSASERAINILDDIADVFRAANGDLGLRDINYACSLLPRLNPPYIAALSRLGTPAVIRVARLQYHYNNCALPKPLSHLRQNQGSWYQLVENMCRVWSERTRYIIILC</sequence>
<dbReference type="Proteomes" id="UP000078542">
    <property type="component" value="Unassembled WGS sequence"/>
</dbReference>
<proteinExistence type="predicted"/>